<evidence type="ECO:0000256" key="1">
    <source>
        <dbReference type="SAM" id="Coils"/>
    </source>
</evidence>
<gene>
    <name evidence="4" type="ORF">GNLVRS02_ARAD1D09856g</name>
</gene>
<reference evidence="4" key="1">
    <citation type="submission" date="2014-02" db="EMBL/GenBank/DDBJ databases">
        <authorList>
            <person name="Genoscope - CEA"/>
        </authorList>
    </citation>
    <scope>NUCLEOTIDE SEQUENCE</scope>
    <source>
        <strain evidence="4">LS3</strain>
    </source>
</reference>
<dbReference type="AlphaFoldDB" id="A0A060TDT0"/>
<evidence type="ECO:0000259" key="3">
    <source>
        <dbReference type="PROSITE" id="PS51391"/>
    </source>
</evidence>
<dbReference type="SUPFAM" id="SSF48464">
    <property type="entry name" value="ENTH/VHS domain"/>
    <property type="match status" value="1"/>
</dbReference>
<dbReference type="PROSITE" id="PS51391">
    <property type="entry name" value="CID"/>
    <property type="match status" value="1"/>
</dbReference>
<feature type="domain" description="CID" evidence="3">
    <location>
        <begin position="1"/>
        <end position="133"/>
    </location>
</feature>
<accession>A0A060TDT0</accession>
<evidence type="ECO:0000256" key="2">
    <source>
        <dbReference type="SAM" id="MobiDB-lite"/>
    </source>
</evidence>
<proteinExistence type="predicted"/>
<dbReference type="CDD" id="cd17003">
    <property type="entry name" value="CID_Rtt103"/>
    <property type="match status" value="1"/>
</dbReference>
<dbReference type="InterPro" id="IPR006569">
    <property type="entry name" value="CID_dom"/>
</dbReference>
<dbReference type="PhylomeDB" id="A0A060TDT0"/>
<dbReference type="Pfam" id="PF04818">
    <property type="entry name" value="CID"/>
    <property type="match status" value="1"/>
</dbReference>
<dbReference type="InterPro" id="IPR008942">
    <property type="entry name" value="ENTH_VHS"/>
</dbReference>
<dbReference type="SMART" id="SM00582">
    <property type="entry name" value="RPR"/>
    <property type="match status" value="1"/>
</dbReference>
<dbReference type="InterPro" id="IPR047883">
    <property type="entry name" value="Rtt103-like_CID"/>
</dbReference>
<feature type="coiled-coil region" evidence="1">
    <location>
        <begin position="215"/>
        <end position="250"/>
    </location>
</feature>
<sequence>MSYSEDIVRNKLSTLNETQESIVGISQWVMFHKRYAKQTADVWAKYLQQAPPNKRLSLIYLANEVVQQSRAKRKDEFVNAFARVITPALGTAYSQASKDVKERIKRVVGVWTQRQIFSPQILQDISKTLDASPSSTVGSTNAMDPTTPAALKNVSAIQQKLDKAAQQADKQFDSIVEQYTSVMESDALPAPPEYFAKLNQLYDKLKAASTATYNCIDLRKQLEKELQALMEENKNQLNKLEGQHVELSTRTKHVGDTRAEVQQMVVSSQPPTESATELVDDTVAAKEEHEPQPVGAGEELEYSPLDDNVVPEYSPLSSDEESEAPPKKQKTKASEDVSGIDPVSATSQVEGLDPAVAQFLSSMANKQSGSNGSNGTD</sequence>
<keyword evidence="1" id="KW-0175">Coiled coil</keyword>
<dbReference type="GO" id="GO:0099122">
    <property type="term" value="F:RNA polymerase II C-terminal domain binding"/>
    <property type="evidence" value="ECO:0007669"/>
    <property type="project" value="InterPro"/>
</dbReference>
<name>A0A060TDT0_BLAAD</name>
<dbReference type="Gene3D" id="1.25.40.90">
    <property type="match status" value="1"/>
</dbReference>
<organism evidence="4">
    <name type="scientific">Blastobotrys adeninivorans</name>
    <name type="common">Yeast</name>
    <name type="synonym">Arxula adeninivorans</name>
    <dbReference type="NCBI Taxonomy" id="409370"/>
    <lineage>
        <taxon>Eukaryota</taxon>
        <taxon>Fungi</taxon>
        <taxon>Dikarya</taxon>
        <taxon>Ascomycota</taxon>
        <taxon>Saccharomycotina</taxon>
        <taxon>Dipodascomycetes</taxon>
        <taxon>Dipodascales</taxon>
        <taxon>Trichomonascaceae</taxon>
        <taxon>Blastobotrys</taxon>
    </lineage>
</organism>
<feature type="region of interest" description="Disordered" evidence="2">
    <location>
        <begin position="287"/>
        <end position="351"/>
    </location>
</feature>
<dbReference type="PANTHER" id="PTHR12460:SF0">
    <property type="entry name" value="CID DOMAIN-CONTAINING PROTEIN-RELATED"/>
    <property type="match status" value="1"/>
</dbReference>
<dbReference type="PANTHER" id="PTHR12460">
    <property type="entry name" value="CYCLIN-DEPENDENT KINASE INHIBITOR-RELATED PROTEIN"/>
    <property type="match status" value="1"/>
</dbReference>
<evidence type="ECO:0000313" key="4">
    <source>
        <dbReference type="EMBL" id="CDP37366.1"/>
    </source>
</evidence>
<dbReference type="EMBL" id="HG937694">
    <property type="protein sequence ID" value="CDP37366.1"/>
    <property type="molecule type" value="Genomic_DNA"/>
</dbReference>
<reference evidence="4" key="2">
    <citation type="submission" date="2014-06" db="EMBL/GenBank/DDBJ databases">
        <title>The complete genome of Blastobotrys (Arxula) adeninivorans LS3 - a yeast of biotechnological interest.</title>
        <authorList>
            <person name="Kunze G."/>
            <person name="Gaillardin C."/>
            <person name="Czernicka M."/>
            <person name="Durrens P."/>
            <person name="Martin T."/>
            <person name="Boer E."/>
            <person name="Gabaldon T."/>
            <person name="Cruz J."/>
            <person name="Talla E."/>
            <person name="Marck C."/>
            <person name="Goffeau A."/>
            <person name="Barbe V."/>
            <person name="Baret P."/>
            <person name="Baronian K."/>
            <person name="Beier S."/>
            <person name="Bleykasten C."/>
            <person name="Bode R."/>
            <person name="Casaregola S."/>
            <person name="Despons L."/>
            <person name="Fairhead C."/>
            <person name="Giersberg M."/>
            <person name="Gierski P."/>
            <person name="Hahnel U."/>
            <person name="Hartmann A."/>
            <person name="Jankowska D."/>
            <person name="Jubin C."/>
            <person name="Jung P."/>
            <person name="Lafontaine I."/>
            <person name="Leh-Louis V."/>
            <person name="Lemaire M."/>
            <person name="Marcet-Houben M."/>
            <person name="Mascher M."/>
            <person name="Morel G."/>
            <person name="Richard G.-F."/>
            <person name="Riechen J."/>
            <person name="Sacerdot C."/>
            <person name="Sarkar A."/>
            <person name="Savel G."/>
            <person name="Schacherer J."/>
            <person name="Sherman D."/>
            <person name="Straub M.-L."/>
            <person name="Stein N."/>
            <person name="Thierry A."/>
            <person name="Trautwein-Schult A."/>
            <person name="Westhof E."/>
            <person name="Worch S."/>
            <person name="Dujon B."/>
            <person name="Souciet J.-L."/>
            <person name="Wincker P."/>
            <person name="Scholz U."/>
            <person name="Neuveglise N."/>
        </authorList>
    </citation>
    <scope>NUCLEOTIDE SEQUENCE</scope>
    <source>
        <strain evidence="4">LS3</strain>
    </source>
</reference>
<protein>
    <submittedName>
        <fullName evidence="4">ARAD1D09856p</fullName>
    </submittedName>
</protein>
<dbReference type="GO" id="GO:0031124">
    <property type="term" value="P:mRNA 3'-end processing"/>
    <property type="evidence" value="ECO:0007669"/>
    <property type="project" value="InterPro"/>
</dbReference>